<comment type="caution">
    <text evidence="2">The sequence shown here is derived from an EMBL/GenBank/DDBJ whole genome shotgun (WGS) entry which is preliminary data.</text>
</comment>
<reference evidence="2 3" key="1">
    <citation type="submission" date="2020-08" db="EMBL/GenBank/DDBJ databases">
        <title>Sequencing the genomes of 1000 actinobacteria strains.</title>
        <authorList>
            <person name="Klenk H.-P."/>
        </authorList>
    </citation>
    <scope>NUCLEOTIDE SEQUENCE [LARGE SCALE GENOMIC DNA]</scope>
    <source>
        <strain evidence="2 3">DSM 40483</strain>
    </source>
</reference>
<gene>
    <name evidence="2" type="ORF">BJ965_007071</name>
</gene>
<sequence>MTVDLEGDLEGLVAHQLGDVGDGNAVREAVGGDLPAGRRPNSRLAQAGAAGDSTVRLSVGGCGRILADLMLILLTHRQAGVSGSFFPASALV</sequence>
<evidence type="ECO:0000313" key="3">
    <source>
        <dbReference type="Proteomes" id="UP000565089"/>
    </source>
</evidence>
<proteinExistence type="predicted"/>
<keyword evidence="3" id="KW-1185">Reference proteome</keyword>
<organism evidence="2 3">
    <name type="scientific">Streptomyces luteogriseus</name>
    <dbReference type="NCBI Taxonomy" id="68233"/>
    <lineage>
        <taxon>Bacteria</taxon>
        <taxon>Bacillati</taxon>
        <taxon>Actinomycetota</taxon>
        <taxon>Actinomycetes</taxon>
        <taxon>Kitasatosporales</taxon>
        <taxon>Streptomycetaceae</taxon>
        <taxon>Streptomyces</taxon>
    </lineage>
</organism>
<accession>A0A7W7DUJ1</accession>
<name>A0A7W7DUJ1_9ACTN</name>
<dbReference type="EMBL" id="JACHMS010000001">
    <property type="protein sequence ID" value="MBB4717189.1"/>
    <property type="molecule type" value="Genomic_DNA"/>
</dbReference>
<dbReference type="AlphaFoldDB" id="A0A7W7DUJ1"/>
<dbReference type="Proteomes" id="UP000565089">
    <property type="component" value="Unassembled WGS sequence"/>
</dbReference>
<evidence type="ECO:0000256" key="1">
    <source>
        <dbReference type="SAM" id="MobiDB-lite"/>
    </source>
</evidence>
<evidence type="ECO:0000313" key="2">
    <source>
        <dbReference type="EMBL" id="MBB4717189.1"/>
    </source>
</evidence>
<feature type="region of interest" description="Disordered" evidence="1">
    <location>
        <begin position="28"/>
        <end position="47"/>
    </location>
</feature>
<protein>
    <submittedName>
        <fullName evidence="2">Uncharacterized protein</fullName>
    </submittedName>
</protein>